<dbReference type="NCBIfam" id="TIGR00526">
    <property type="entry name" value="folB_dom"/>
    <property type="match status" value="1"/>
</dbReference>
<evidence type="ECO:0000256" key="6">
    <source>
        <dbReference type="ARBA" id="ARBA00022723"/>
    </source>
</evidence>
<dbReference type="PANTHER" id="PTHR20941:SF1">
    <property type="entry name" value="FOLIC ACID SYNTHESIS PROTEIN FOL1"/>
    <property type="match status" value="1"/>
</dbReference>
<name>A0A939QNK1_9MICO</name>
<dbReference type="Gene3D" id="3.30.1130.10">
    <property type="match status" value="1"/>
</dbReference>
<feature type="domain" description="Pterin-binding" evidence="11">
    <location>
        <begin position="1"/>
        <end position="266"/>
    </location>
</feature>
<feature type="region of interest" description="Disordered" evidence="10">
    <location>
        <begin position="273"/>
        <end position="294"/>
    </location>
</feature>
<keyword evidence="13" id="KW-1185">Reference proteome</keyword>
<sequence length="418" mass="44160">MGVLNVTPDSFSDGGRFIDADRAIERARALSVRGADIIDVGGESTRPGAEPVSAAEECRRVIPVVRALAADGVHVSIDTIHAETAIAAIEAGARIVNDVSGATFDPHMLDAVAATRTPSGQPAAIVLGHWRGVPDPDHQRSDYDDVVDDVVNGLRAQAQAAIRAGIAADRIVLDPGLGFDKTGAQCWELLRRFPELAALGFPVLIGASRKRMLAETLRGVPESARDLGGLEHERDLATAVVSALAARAGAWGVRVHDVAGTVQALAVERAWGAGPDREDAPTADRPRSGVSADRATDRITLTGLEVFAHHGVFDFEREQGQTFIIDAEVRLDLRPAADGDALGATVHYGELAEAIDAAVRRDPVDLIETVAERAANVALGFSGVRSVRVTVHKPDAPIELTFRDVSVTVERSSDGAVR</sequence>
<dbReference type="CDD" id="cd00739">
    <property type="entry name" value="DHPS"/>
    <property type="match status" value="1"/>
</dbReference>
<dbReference type="PANTHER" id="PTHR20941">
    <property type="entry name" value="FOLATE SYNTHESIS PROTEINS"/>
    <property type="match status" value="1"/>
</dbReference>
<feature type="compositionally biased region" description="Basic and acidic residues" evidence="10">
    <location>
        <begin position="275"/>
        <end position="287"/>
    </location>
</feature>
<comment type="pathway">
    <text evidence="9">Cofactor biosynthesis; tetrahydrofolate biosynthesis; 2-amino-4-hydroxy-6-hydroxymethyl-7,8-dihydropteridine diphosphate from 7,8-dihydroneopterin triphosphate: step 3/4.</text>
</comment>
<comment type="similarity">
    <text evidence="9">Belongs to the DHNA family.</text>
</comment>
<proteinExistence type="inferred from homology"/>
<evidence type="ECO:0000256" key="1">
    <source>
        <dbReference type="ARBA" id="ARBA00000012"/>
    </source>
</evidence>
<evidence type="ECO:0000256" key="9">
    <source>
        <dbReference type="RuleBase" id="RU362079"/>
    </source>
</evidence>
<keyword evidence="8 9" id="KW-0289">Folate biosynthesis</keyword>
<dbReference type="SUPFAM" id="SSF55620">
    <property type="entry name" value="Tetrahydrobiopterin biosynthesis enzymes-like"/>
    <property type="match status" value="1"/>
</dbReference>
<evidence type="ECO:0000256" key="8">
    <source>
        <dbReference type="ARBA" id="ARBA00022909"/>
    </source>
</evidence>
<dbReference type="EC" id="4.1.2.25" evidence="9"/>
<comment type="caution">
    <text evidence="12">The sequence shown here is derived from an EMBL/GenBank/DDBJ whole genome shotgun (WGS) entry which is preliminary data.</text>
</comment>
<dbReference type="InterPro" id="IPR045031">
    <property type="entry name" value="DHP_synth-like"/>
</dbReference>
<dbReference type="NCBIfam" id="TIGR01496">
    <property type="entry name" value="DHPS"/>
    <property type="match status" value="1"/>
</dbReference>
<keyword evidence="7" id="KW-0460">Magnesium</keyword>
<evidence type="ECO:0000256" key="5">
    <source>
        <dbReference type="ARBA" id="ARBA00022679"/>
    </source>
</evidence>
<keyword evidence="9" id="KW-0456">Lyase</keyword>
<dbReference type="AlphaFoldDB" id="A0A939QNK1"/>
<dbReference type="GO" id="GO:0046656">
    <property type="term" value="P:folic acid biosynthetic process"/>
    <property type="evidence" value="ECO:0007669"/>
    <property type="project" value="UniProtKB-UniRule"/>
</dbReference>
<evidence type="ECO:0000256" key="10">
    <source>
        <dbReference type="SAM" id="MobiDB-lite"/>
    </source>
</evidence>
<dbReference type="InterPro" id="IPR006157">
    <property type="entry name" value="FolB_dom"/>
</dbReference>
<dbReference type="GO" id="GO:0004156">
    <property type="term" value="F:dihydropteroate synthase activity"/>
    <property type="evidence" value="ECO:0007669"/>
    <property type="project" value="UniProtKB-EC"/>
</dbReference>
<dbReference type="NCBIfam" id="TIGR00525">
    <property type="entry name" value="folB"/>
    <property type="match status" value="1"/>
</dbReference>
<reference evidence="12" key="1">
    <citation type="submission" date="2021-03" db="EMBL/GenBank/DDBJ databases">
        <title>Leucobacter chromiisoli sp. nov., isolated from chromium-containing soil of chemical plant.</title>
        <authorList>
            <person name="Xu Z."/>
        </authorList>
    </citation>
    <scope>NUCLEOTIDE SEQUENCE</scope>
    <source>
        <strain evidence="12">K 70/01</strain>
    </source>
</reference>
<dbReference type="CDD" id="cd00534">
    <property type="entry name" value="DHNA_DHNTPE"/>
    <property type="match status" value="1"/>
</dbReference>
<dbReference type="SMART" id="SM00905">
    <property type="entry name" value="FolB"/>
    <property type="match status" value="1"/>
</dbReference>
<dbReference type="Pfam" id="PF00809">
    <property type="entry name" value="Pterin_bind"/>
    <property type="match status" value="1"/>
</dbReference>
<dbReference type="PROSITE" id="PS50972">
    <property type="entry name" value="PTERIN_BINDING"/>
    <property type="match status" value="1"/>
</dbReference>
<dbReference type="GO" id="GO:0004150">
    <property type="term" value="F:dihydroneopterin aldolase activity"/>
    <property type="evidence" value="ECO:0007669"/>
    <property type="project" value="UniProtKB-UniRule"/>
</dbReference>
<evidence type="ECO:0000256" key="4">
    <source>
        <dbReference type="ARBA" id="ARBA00009503"/>
    </source>
</evidence>
<comment type="cofactor">
    <cofactor evidence="2">
        <name>Mg(2+)</name>
        <dbReference type="ChEBI" id="CHEBI:18420"/>
    </cofactor>
</comment>
<dbReference type="InterPro" id="IPR006390">
    <property type="entry name" value="DHP_synth_dom"/>
</dbReference>
<evidence type="ECO:0000313" key="12">
    <source>
        <dbReference type="EMBL" id="MBO2990984.1"/>
    </source>
</evidence>
<dbReference type="GO" id="GO:0046872">
    <property type="term" value="F:metal ion binding"/>
    <property type="evidence" value="ECO:0007669"/>
    <property type="project" value="UniProtKB-KW"/>
</dbReference>
<evidence type="ECO:0000256" key="2">
    <source>
        <dbReference type="ARBA" id="ARBA00001946"/>
    </source>
</evidence>
<comment type="catalytic activity">
    <reaction evidence="9">
        <text>7,8-dihydroneopterin = 6-hydroxymethyl-7,8-dihydropterin + glycolaldehyde</text>
        <dbReference type="Rhea" id="RHEA:10540"/>
        <dbReference type="ChEBI" id="CHEBI:17001"/>
        <dbReference type="ChEBI" id="CHEBI:17071"/>
        <dbReference type="ChEBI" id="CHEBI:44841"/>
        <dbReference type="EC" id="4.1.2.25"/>
    </reaction>
</comment>
<dbReference type="GO" id="GO:0005829">
    <property type="term" value="C:cytosol"/>
    <property type="evidence" value="ECO:0007669"/>
    <property type="project" value="TreeGrafter"/>
</dbReference>
<dbReference type="PROSITE" id="PS00793">
    <property type="entry name" value="DHPS_2"/>
    <property type="match status" value="1"/>
</dbReference>
<keyword evidence="5 12" id="KW-0808">Transferase</keyword>
<evidence type="ECO:0000313" key="13">
    <source>
        <dbReference type="Proteomes" id="UP000668403"/>
    </source>
</evidence>
<dbReference type="InterPro" id="IPR043133">
    <property type="entry name" value="GTP-CH-I_C/QueF"/>
</dbReference>
<dbReference type="Pfam" id="PF02152">
    <property type="entry name" value="FolB"/>
    <property type="match status" value="1"/>
</dbReference>
<keyword evidence="6" id="KW-0479">Metal-binding</keyword>
<protein>
    <recommendedName>
        <fullName evidence="9">7,8-dihydroneopterin aldolase</fullName>
        <ecNumber evidence="9">4.1.2.25</ecNumber>
    </recommendedName>
</protein>
<dbReference type="InterPro" id="IPR006156">
    <property type="entry name" value="Dihydroneopterin_aldolase"/>
</dbReference>
<dbReference type="SUPFAM" id="SSF51717">
    <property type="entry name" value="Dihydropteroate synthetase-like"/>
    <property type="match status" value="1"/>
</dbReference>
<accession>A0A939QNK1</accession>
<evidence type="ECO:0000256" key="3">
    <source>
        <dbReference type="ARBA" id="ARBA00004763"/>
    </source>
</evidence>
<comment type="catalytic activity">
    <reaction evidence="1">
        <text>(7,8-dihydropterin-6-yl)methyl diphosphate + 4-aminobenzoate = 7,8-dihydropteroate + diphosphate</text>
        <dbReference type="Rhea" id="RHEA:19949"/>
        <dbReference type="ChEBI" id="CHEBI:17836"/>
        <dbReference type="ChEBI" id="CHEBI:17839"/>
        <dbReference type="ChEBI" id="CHEBI:33019"/>
        <dbReference type="ChEBI" id="CHEBI:72950"/>
        <dbReference type="EC" id="2.5.1.15"/>
    </reaction>
</comment>
<organism evidence="12 13">
    <name type="scientific">Leucobacter tardus</name>
    <dbReference type="NCBI Taxonomy" id="501483"/>
    <lineage>
        <taxon>Bacteria</taxon>
        <taxon>Bacillati</taxon>
        <taxon>Actinomycetota</taxon>
        <taxon>Actinomycetes</taxon>
        <taxon>Micrococcales</taxon>
        <taxon>Microbacteriaceae</taxon>
        <taxon>Leucobacter</taxon>
    </lineage>
</organism>
<dbReference type="InterPro" id="IPR000489">
    <property type="entry name" value="Pterin-binding_dom"/>
</dbReference>
<comment type="similarity">
    <text evidence="4">Belongs to the DHPS family.</text>
</comment>
<dbReference type="InterPro" id="IPR011005">
    <property type="entry name" value="Dihydropteroate_synth-like_sf"/>
</dbReference>
<dbReference type="Gene3D" id="3.20.20.20">
    <property type="entry name" value="Dihydropteroate synthase-like"/>
    <property type="match status" value="1"/>
</dbReference>
<comment type="function">
    <text evidence="9">Catalyzes the conversion of 7,8-dihydroneopterin to 6-hydroxymethyl-7,8-dihydropterin.</text>
</comment>
<comment type="pathway">
    <text evidence="3">Cofactor biosynthesis; tetrahydrofolate biosynthesis; 7,8-dihydrofolate from 2-amino-4-hydroxy-6-hydroxymethyl-7,8-dihydropteridine diphosphate and 4-aminobenzoate: step 1/2.</text>
</comment>
<evidence type="ECO:0000259" key="11">
    <source>
        <dbReference type="PROSITE" id="PS50972"/>
    </source>
</evidence>
<gene>
    <name evidence="12" type="primary">folP</name>
    <name evidence="12" type="ORF">J4H85_13350</name>
</gene>
<evidence type="ECO:0000256" key="7">
    <source>
        <dbReference type="ARBA" id="ARBA00022842"/>
    </source>
</evidence>
<dbReference type="GO" id="GO:0046654">
    <property type="term" value="P:tetrahydrofolate biosynthetic process"/>
    <property type="evidence" value="ECO:0007669"/>
    <property type="project" value="UniProtKB-UniRule"/>
</dbReference>
<dbReference type="Proteomes" id="UP000668403">
    <property type="component" value="Unassembled WGS sequence"/>
</dbReference>
<dbReference type="EMBL" id="JAGFBF010000006">
    <property type="protein sequence ID" value="MBO2990984.1"/>
    <property type="molecule type" value="Genomic_DNA"/>
</dbReference>